<dbReference type="PANTHER" id="PTHR12854:SF7">
    <property type="entry name" value="ATAXIN-2 HOMOLOG"/>
    <property type="match status" value="1"/>
</dbReference>
<dbReference type="Proteomes" id="UP000481153">
    <property type="component" value="Unassembled WGS sequence"/>
</dbReference>
<dbReference type="PROSITE" id="PS50088">
    <property type="entry name" value="ANK_REPEAT"/>
    <property type="match status" value="1"/>
</dbReference>
<dbReference type="AlphaFoldDB" id="A0A6G0XV97"/>
<evidence type="ECO:0000313" key="5">
    <source>
        <dbReference type="Proteomes" id="UP000481153"/>
    </source>
</evidence>
<reference evidence="4 5" key="1">
    <citation type="submission" date="2019-07" db="EMBL/GenBank/DDBJ databases">
        <title>Genomics analysis of Aphanomyces spp. identifies a new class of oomycete effector associated with host adaptation.</title>
        <authorList>
            <person name="Gaulin E."/>
        </authorList>
    </citation>
    <scope>NUCLEOTIDE SEQUENCE [LARGE SCALE GENOMIC DNA]</scope>
    <source>
        <strain evidence="4 5">ATCC 201684</strain>
    </source>
</reference>
<evidence type="ECO:0000256" key="1">
    <source>
        <dbReference type="PROSITE-ProRule" id="PRU00023"/>
    </source>
</evidence>
<gene>
    <name evidence="4" type="ORF">Ae201684_001068</name>
</gene>
<organism evidence="4 5">
    <name type="scientific">Aphanomyces euteiches</name>
    <dbReference type="NCBI Taxonomy" id="100861"/>
    <lineage>
        <taxon>Eukaryota</taxon>
        <taxon>Sar</taxon>
        <taxon>Stramenopiles</taxon>
        <taxon>Oomycota</taxon>
        <taxon>Saprolegniomycetes</taxon>
        <taxon>Saprolegniales</taxon>
        <taxon>Verrucalvaceae</taxon>
        <taxon>Aphanomyces</taxon>
    </lineage>
</organism>
<dbReference type="VEuPathDB" id="FungiDB:AeMF1_009478"/>
<protein>
    <recommendedName>
        <fullName evidence="3">LsmAD domain-containing protein</fullName>
    </recommendedName>
</protein>
<dbReference type="InterPro" id="IPR045117">
    <property type="entry name" value="ATXN2-like"/>
</dbReference>
<keyword evidence="5" id="KW-1185">Reference proteome</keyword>
<sequence length="616" mass="68177">MPTTSPRHADSNASDSSDSEDDFLRLASESARKKAGLVKPTSPRRHQGSLTEKSTKALQKAHRKTTFIVAGQNAVQRRLEATKGALEAKSKSLALDTNPQSPSIFERKEANIDEQHTLPELSFQYAPADVQQVYQEGYAYVRQGRWKEATAEWEKILETQDADASIQDDPASLDWLLPLLGQLAFAYKKLGLLRRALACYDRIRRAIVANHTDVSSDRMDFVGDALYQMSAIYHELGDMESAMECTENANAILLKLIGSSVDSPEEAARVAALHRNRELTRMLKDAACGDFGTVDDQLSSLENHEAFDISIEDFANFVDPTTGATFLMVASGCGHMPLLTKLCHETTNWKSQVEIQDGCGNTALAWACKFGQTHAIQFLLDNGASFQALNMSELKTWPKTSLQCIQEHIQKRKREKTQPKKKSQLYKPLIPVESSSEKPVGKSVVQPTEKPVQKPVEKIESSFNAAPPSAAAASGALVGRKLEAWTPEADDETSISRHESLGEAAGEWDQFEANKRLFGVTSEFKEDLYTTKLQKASAAQNRAAEALAAEIMAQGRSEFKHVNEERGLENDESYDPEARYGAVLGTGNYASEDTKHEDEDNDKFTDRGVLLNRQTL</sequence>
<evidence type="ECO:0000256" key="2">
    <source>
        <dbReference type="SAM" id="MobiDB-lite"/>
    </source>
</evidence>
<feature type="domain" description="LsmAD" evidence="3">
    <location>
        <begin position="518"/>
        <end position="586"/>
    </location>
</feature>
<dbReference type="Gene3D" id="1.25.40.20">
    <property type="entry name" value="Ankyrin repeat-containing domain"/>
    <property type="match status" value="1"/>
</dbReference>
<feature type="compositionally biased region" description="Basic and acidic residues" evidence="2">
    <location>
        <begin position="560"/>
        <end position="569"/>
    </location>
</feature>
<feature type="region of interest" description="Disordered" evidence="2">
    <location>
        <begin position="410"/>
        <end position="467"/>
    </location>
</feature>
<feature type="region of interest" description="Disordered" evidence="2">
    <location>
        <begin position="560"/>
        <end position="579"/>
    </location>
</feature>
<dbReference type="SUPFAM" id="SSF48452">
    <property type="entry name" value="TPR-like"/>
    <property type="match status" value="1"/>
</dbReference>
<dbReference type="InterPro" id="IPR002110">
    <property type="entry name" value="Ankyrin_rpt"/>
</dbReference>
<dbReference type="Pfam" id="PF06741">
    <property type="entry name" value="LsmAD"/>
    <property type="match status" value="1"/>
</dbReference>
<dbReference type="SMART" id="SM01272">
    <property type="entry name" value="LsmAD"/>
    <property type="match status" value="1"/>
</dbReference>
<dbReference type="InterPro" id="IPR009604">
    <property type="entry name" value="LsmAD_domain"/>
</dbReference>
<proteinExistence type="predicted"/>
<dbReference type="Gene3D" id="1.25.40.10">
    <property type="entry name" value="Tetratricopeptide repeat domain"/>
    <property type="match status" value="1"/>
</dbReference>
<feature type="region of interest" description="Disordered" evidence="2">
    <location>
        <begin position="587"/>
        <end position="616"/>
    </location>
</feature>
<dbReference type="SUPFAM" id="SSF48403">
    <property type="entry name" value="Ankyrin repeat"/>
    <property type="match status" value="1"/>
</dbReference>
<dbReference type="PANTHER" id="PTHR12854">
    <property type="entry name" value="ATAXIN 2-RELATED"/>
    <property type="match status" value="1"/>
</dbReference>
<dbReference type="InterPro" id="IPR036770">
    <property type="entry name" value="Ankyrin_rpt-contain_sf"/>
</dbReference>
<dbReference type="SMART" id="SM00248">
    <property type="entry name" value="ANK"/>
    <property type="match status" value="1"/>
</dbReference>
<feature type="region of interest" description="Disordered" evidence="2">
    <location>
        <begin position="1"/>
        <end position="57"/>
    </location>
</feature>
<feature type="compositionally biased region" description="Basic residues" evidence="2">
    <location>
        <begin position="410"/>
        <end position="424"/>
    </location>
</feature>
<feature type="compositionally biased region" description="Basic and acidic residues" evidence="2">
    <location>
        <begin position="592"/>
        <end position="606"/>
    </location>
</feature>
<dbReference type="PROSITE" id="PS50297">
    <property type="entry name" value="ANK_REP_REGION"/>
    <property type="match status" value="1"/>
</dbReference>
<keyword evidence="1" id="KW-0040">ANK repeat</keyword>
<dbReference type="Pfam" id="PF12796">
    <property type="entry name" value="Ank_2"/>
    <property type="match status" value="1"/>
</dbReference>
<evidence type="ECO:0000313" key="4">
    <source>
        <dbReference type="EMBL" id="KAF0744601.1"/>
    </source>
</evidence>
<feature type="compositionally biased region" description="Basic and acidic residues" evidence="2">
    <location>
        <begin position="451"/>
        <end position="460"/>
    </location>
</feature>
<accession>A0A6G0XV97</accession>
<feature type="repeat" description="ANK" evidence="1">
    <location>
        <begin position="359"/>
        <end position="391"/>
    </location>
</feature>
<dbReference type="InterPro" id="IPR011990">
    <property type="entry name" value="TPR-like_helical_dom_sf"/>
</dbReference>
<dbReference type="GO" id="GO:0010494">
    <property type="term" value="C:cytoplasmic stress granule"/>
    <property type="evidence" value="ECO:0007669"/>
    <property type="project" value="TreeGrafter"/>
</dbReference>
<dbReference type="GO" id="GO:0034063">
    <property type="term" value="P:stress granule assembly"/>
    <property type="evidence" value="ECO:0007669"/>
    <property type="project" value="TreeGrafter"/>
</dbReference>
<evidence type="ECO:0000259" key="3">
    <source>
        <dbReference type="SMART" id="SM01272"/>
    </source>
</evidence>
<dbReference type="GO" id="GO:0003729">
    <property type="term" value="F:mRNA binding"/>
    <property type="evidence" value="ECO:0007669"/>
    <property type="project" value="TreeGrafter"/>
</dbReference>
<dbReference type="EMBL" id="VJMJ01000009">
    <property type="protein sequence ID" value="KAF0744601.1"/>
    <property type="molecule type" value="Genomic_DNA"/>
</dbReference>
<name>A0A6G0XV97_9STRA</name>
<comment type="caution">
    <text evidence="4">The sequence shown here is derived from an EMBL/GenBank/DDBJ whole genome shotgun (WGS) entry which is preliminary data.</text>
</comment>